<name>A0A7W9GNT9_9ACTN</name>
<organism evidence="1 2">
    <name type="scientific">Jiangella mangrovi</name>
    <dbReference type="NCBI Taxonomy" id="1524084"/>
    <lineage>
        <taxon>Bacteria</taxon>
        <taxon>Bacillati</taxon>
        <taxon>Actinomycetota</taxon>
        <taxon>Actinomycetes</taxon>
        <taxon>Jiangellales</taxon>
        <taxon>Jiangellaceae</taxon>
        <taxon>Jiangella</taxon>
    </lineage>
</organism>
<evidence type="ECO:0000313" key="2">
    <source>
        <dbReference type="Proteomes" id="UP000542813"/>
    </source>
</evidence>
<evidence type="ECO:0008006" key="3">
    <source>
        <dbReference type="Google" id="ProtNLM"/>
    </source>
</evidence>
<accession>A0A7W9GNT9</accession>
<keyword evidence="2" id="KW-1185">Reference proteome</keyword>
<dbReference type="AlphaFoldDB" id="A0A7W9GNT9"/>
<comment type="caution">
    <text evidence="1">The sequence shown here is derived from an EMBL/GenBank/DDBJ whole genome shotgun (WGS) entry which is preliminary data.</text>
</comment>
<dbReference type="InterPro" id="IPR013785">
    <property type="entry name" value="Aldolase_TIM"/>
</dbReference>
<proteinExistence type="predicted"/>
<dbReference type="InterPro" id="IPR017853">
    <property type="entry name" value="GH"/>
</dbReference>
<dbReference type="RefSeq" id="WP_184821257.1">
    <property type="nucleotide sequence ID" value="NZ_JACHMM010000001.1"/>
</dbReference>
<dbReference type="SUPFAM" id="SSF51445">
    <property type="entry name" value="(Trans)glycosidases"/>
    <property type="match status" value="1"/>
</dbReference>
<dbReference type="EMBL" id="JACHMM010000001">
    <property type="protein sequence ID" value="MBB5787293.1"/>
    <property type="molecule type" value="Genomic_DNA"/>
</dbReference>
<gene>
    <name evidence="1" type="ORF">HD601_001868</name>
</gene>
<evidence type="ECO:0000313" key="1">
    <source>
        <dbReference type="EMBL" id="MBB5787293.1"/>
    </source>
</evidence>
<dbReference type="Proteomes" id="UP000542813">
    <property type="component" value="Unassembled WGS sequence"/>
</dbReference>
<dbReference type="Gene3D" id="3.20.20.70">
    <property type="entry name" value="Aldolase class I"/>
    <property type="match status" value="1"/>
</dbReference>
<reference evidence="1 2" key="1">
    <citation type="submission" date="2020-08" db="EMBL/GenBank/DDBJ databases">
        <title>Sequencing the genomes of 1000 actinobacteria strains.</title>
        <authorList>
            <person name="Klenk H.-P."/>
        </authorList>
    </citation>
    <scope>NUCLEOTIDE SEQUENCE [LARGE SCALE GENOMIC DNA]</scope>
    <source>
        <strain evidence="1 2">DSM 102122</strain>
    </source>
</reference>
<sequence>MTLTVDGTTVVAPGYRLEVHPAQPRAVLRDAEGRVWTELSLLASLDLVGGRDESYDIAPVRVVAAADDAVELVIEASSSVWERKAVHVRCTDGAIEVWATVSGTGRLADVSLLGGRAVLASGAAGTFRSAIRFASLFSPTPTEPVSVVRPATAASSLGVVGDAEPGRLHGIFSPPPLCWALGSRLADGPADVPAGEWWGMSVRAPVDELTMTAVRYDPLDGGFLLRLDYEGHTAVDGSFRTPTLVLRPADTPWQALADHRADLAGHGLAPSDPPPGAAWWAEPIFCGWGAQCARAAAAAVPVAAADLARQDVYDELLGVLHEAGVDPGTVVIDDRWQASYGTGAVDRDHWPDLRGWIAKQHASGRRVLLWWKAWDPAGLPADECVTDPAGRAVAVDVANPAYLARLTRIVTELIGPDGLDADGFKVDFTQRAPSGESLRATDGPWGIAALHRLLATMSAAAKAAKPDALVVTHTPHPSFGDVTDMVRLNDVLERDTSGEPVAVVDQLRFRHAVVSASLPGHLIDTDQWPMPSREQWRAYVEAQASLGPGSVPALYYAESIDNSGEELTADDLALVALTWARYRS</sequence>
<protein>
    <recommendedName>
        <fullName evidence="3">Glycoside hydrolase</fullName>
    </recommendedName>
</protein>